<sequence length="917" mass="95900">MGLPVDDAHNPPRPPASTAPAGGRAWSNRPPGSPPVVTVPSPPAGSADSHRSTEGDIRAVLRIPQFRRLWLALTLSSLGDWMGLLATTALASSLQAGFSEKAYAIGSVLIVRLLPALIFGPFAGVVADRLDRRLTMVVADVLRFGLFASIPLVGTLAWLLIASLLIECVSLFWNPAKDASVPNLVPVQRLATANTLSLITTYGSAPLGAAIFSLLATLSRALGSSVSFFKTSPLDLALYFNAGTFLVSAVVIFGLRGIGRANRLDAEANPGLWSSITEGLRFVGRDRMVRGLVVGILGGFAGAGCVVALGRLYVQILGGGDSAYGVLFGAVFVGLATGMALGPRVLGDYSRSRLFGLSVTAAGVTMLLVAVVPNLVLACVLVVFVGAFAGIAWVTGYTLLQAGVSDELRGRTFALVQSLVRVDLLLVLAVAPGLVGLIGSHHLDLWGHLRVRTDGVTIVLLSGGLLAVAVGLFAYRQMDERKGVAVLPELWNALLGRRAAPERPRHAGLFIALEGGEGSGKSTQVERLRSWLASSGREVVVTREPGGTALGVKLRELLLDPAARLHPRTEALLYAADRAEHVSRVIEPALARGAIVVSDRFIDSSIAYQGAGRQLGADDIAMLSRWATRSLLPDVTILLDIPARTGLARVRARASGNGSRHERPTDRDRGGVPGRDDSSPFSRHDAVPSRQAAGKAAGKDRDGPTPGVDVSGASTPGASTPGAEAPGATAPGVDRIEAEELSFHERVRDGFRQLAERTPDRYVVLDADRSPDTVHNQIRNVVTGYLRRGEDDGPGAPRPQATSDSASKEPSAAVPVRPPPPERPAPPDRPTHTRASPDSATISPAPGPADSVSPADPAGPVGSADHADPSDLARGTERSEPPASGTRTGTEATDPTDDPETAWVPDNLPTASGRSSR</sequence>
<keyword evidence="8 19" id="KW-0812">Transmembrane</keyword>
<protein>
    <recommendedName>
        <fullName evidence="4 17">Thymidylate kinase</fullName>
        <ecNumber evidence="3 17">2.7.4.9</ecNumber>
    </recommendedName>
    <alternativeName>
        <fullName evidence="17">dTMP kinase</fullName>
    </alternativeName>
</protein>
<evidence type="ECO:0000256" key="18">
    <source>
        <dbReference type="SAM" id="MobiDB-lite"/>
    </source>
</evidence>
<dbReference type="InterPro" id="IPR018095">
    <property type="entry name" value="Thymidylate_kin_CS"/>
</dbReference>
<keyword evidence="14 19" id="KW-0472">Membrane</keyword>
<evidence type="ECO:0000256" key="5">
    <source>
        <dbReference type="ARBA" id="ARBA00022448"/>
    </source>
</evidence>
<gene>
    <name evidence="17" type="primary">tmk</name>
    <name evidence="21" type="ordered locus">FsymDg_4341</name>
</gene>
<evidence type="ECO:0000256" key="1">
    <source>
        <dbReference type="ARBA" id="ARBA00004651"/>
    </source>
</evidence>
<dbReference type="Gene3D" id="3.40.50.300">
    <property type="entry name" value="P-loop containing nucleotide triphosphate hydrolases"/>
    <property type="match status" value="1"/>
</dbReference>
<dbReference type="InterPro" id="IPR027417">
    <property type="entry name" value="P-loop_NTPase"/>
</dbReference>
<keyword evidence="10 17" id="KW-0547">Nucleotide-binding</keyword>
<dbReference type="PANTHER" id="PTHR43266">
    <property type="entry name" value="MACROLIDE-EFFLUX PROTEIN"/>
    <property type="match status" value="1"/>
</dbReference>
<evidence type="ECO:0000256" key="10">
    <source>
        <dbReference type="ARBA" id="ARBA00022741"/>
    </source>
</evidence>
<dbReference type="KEGG" id="fsy:FsymDg_4341"/>
<evidence type="ECO:0000256" key="7">
    <source>
        <dbReference type="ARBA" id="ARBA00022679"/>
    </source>
</evidence>
<evidence type="ECO:0000256" key="13">
    <source>
        <dbReference type="ARBA" id="ARBA00022989"/>
    </source>
</evidence>
<evidence type="ECO:0000256" key="17">
    <source>
        <dbReference type="HAMAP-Rule" id="MF_00165"/>
    </source>
</evidence>
<feature type="transmembrane region" description="Helical" evidence="19">
    <location>
        <begin position="455"/>
        <end position="475"/>
    </location>
</feature>
<name>F8AYM3_9ACTN</name>
<dbReference type="eggNOG" id="COG0477">
    <property type="taxonomic scope" value="Bacteria"/>
</dbReference>
<dbReference type="CDD" id="cd01672">
    <property type="entry name" value="TMPK"/>
    <property type="match status" value="1"/>
</dbReference>
<feature type="transmembrane region" description="Helical" evidence="19">
    <location>
        <begin position="236"/>
        <end position="255"/>
    </location>
</feature>
<evidence type="ECO:0000256" key="16">
    <source>
        <dbReference type="ARBA" id="ARBA00057735"/>
    </source>
</evidence>
<evidence type="ECO:0000256" key="15">
    <source>
        <dbReference type="ARBA" id="ARBA00048743"/>
    </source>
</evidence>
<evidence type="ECO:0000256" key="2">
    <source>
        <dbReference type="ARBA" id="ARBA00009776"/>
    </source>
</evidence>
<evidence type="ECO:0000256" key="12">
    <source>
        <dbReference type="ARBA" id="ARBA00022840"/>
    </source>
</evidence>
<keyword evidence="7 17" id="KW-0808">Transferase</keyword>
<organism evidence="21 22">
    <name type="scientific">Candidatus Protofrankia datiscae</name>
    <dbReference type="NCBI Taxonomy" id="2716812"/>
    <lineage>
        <taxon>Bacteria</taxon>
        <taxon>Bacillati</taxon>
        <taxon>Actinomycetota</taxon>
        <taxon>Actinomycetes</taxon>
        <taxon>Frankiales</taxon>
        <taxon>Frankiaceae</taxon>
        <taxon>Protofrankia</taxon>
    </lineage>
</organism>
<feature type="transmembrane region" description="Helical" evidence="19">
    <location>
        <begin position="354"/>
        <end position="372"/>
    </location>
</feature>
<feature type="transmembrane region" description="Helical" evidence="19">
    <location>
        <begin position="412"/>
        <end position="435"/>
    </location>
</feature>
<dbReference type="NCBIfam" id="TIGR00041">
    <property type="entry name" value="DTMP_kinase"/>
    <property type="match status" value="1"/>
</dbReference>
<comment type="similarity">
    <text evidence="2 17">Belongs to the thymidylate kinase family.</text>
</comment>
<evidence type="ECO:0000256" key="6">
    <source>
        <dbReference type="ARBA" id="ARBA00022475"/>
    </source>
</evidence>
<evidence type="ECO:0000256" key="11">
    <source>
        <dbReference type="ARBA" id="ARBA00022777"/>
    </source>
</evidence>
<feature type="transmembrane region" description="Helical" evidence="19">
    <location>
        <begin position="291"/>
        <end position="310"/>
    </location>
</feature>
<keyword evidence="22" id="KW-1185">Reference proteome</keyword>
<reference evidence="21 22" key="1">
    <citation type="submission" date="2011-05" db="EMBL/GenBank/DDBJ databases">
        <title>Complete sequence of chromosome of Frankia symbiont of Datisca glomerata.</title>
        <authorList>
            <consortium name="US DOE Joint Genome Institute"/>
            <person name="Lucas S."/>
            <person name="Han J."/>
            <person name="Lapidus A."/>
            <person name="Cheng J.-F."/>
            <person name="Goodwin L."/>
            <person name="Pitluck S."/>
            <person name="Peters L."/>
            <person name="Mikhailova N."/>
            <person name="Chertkov O."/>
            <person name="Teshima H."/>
            <person name="Han C."/>
            <person name="Tapia R."/>
            <person name="Land M."/>
            <person name="Hauser L."/>
            <person name="Kyrpides N."/>
            <person name="Ivanova N."/>
            <person name="Pagani I."/>
            <person name="Berry A."/>
            <person name="Pawlowski K."/>
            <person name="Persson T."/>
            <person name="Vanden Heuvel B."/>
            <person name="Benson D."/>
            <person name="Woyke T."/>
        </authorList>
    </citation>
    <scope>NUCLEOTIDE SEQUENCE [LARGE SCALE GENOMIC DNA]</scope>
    <source>
        <strain evidence="22">4085684</strain>
    </source>
</reference>
<dbReference type="GO" id="GO:0006235">
    <property type="term" value="P:dTTP biosynthetic process"/>
    <property type="evidence" value="ECO:0007669"/>
    <property type="project" value="UniProtKB-UniRule"/>
</dbReference>
<feature type="region of interest" description="Disordered" evidence="18">
    <location>
        <begin position="1"/>
        <end position="52"/>
    </location>
</feature>
<proteinExistence type="inferred from homology"/>
<dbReference type="HAMAP" id="MF_00165">
    <property type="entry name" value="Thymidylate_kinase"/>
    <property type="match status" value="1"/>
</dbReference>
<keyword evidence="6" id="KW-1003">Cell membrane</keyword>
<dbReference type="GO" id="GO:0005886">
    <property type="term" value="C:plasma membrane"/>
    <property type="evidence" value="ECO:0007669"/>
    <property type="project" value="UniProtKB-SubCell"/>
</dbReference>
<feature type="domain" description="Thymidylate kinase-like" evidence="20">
    <location>
        <begin position="513"/>
        <end position="655"/>
    </location>
</feature>
<dbReference type="GO" id="GO:0006233">
    <property type="term" value="P:dTDP biosynthetic process"/>
    <property type="evidence" value="ECO:0007669"/>
    <property type="project" value="InterPro"/>
</dbReference>
<dbReference type="CDD" id="cd06173">
    <property type="entry name" value="MFS_MefA_like"/>
    <property type="match status" value="1"/>
</dbReference>
<comment type="catalytic activity">
    <reaction evidence="15 17">
        <text>dTMP + ATP = dTDP + ADP</text>
        <dbReference type="Rhea" id="RHEA:13517"/>
        <dbReference type="ChEBI" id="CHEBI:30616"/>
        <dbReference type="ChEBI" id="CHEBI:58369"/>
        <dbReference type="ChEBI" id="CHEBI:63528"/>
        <dbReference type="ChEBI" id="CHEBI:456216"/>
        <dbReference type="EC" id="2.7.4.9"/>
    </reaction>
</comment>
<dbReference type="GO" id="GO:0005524">
    <property type="term" value="F:ATP binding"/>
    <property type="evidence" value="ECO:0007669"/>
    <property type="project" value="UniProtKB-UniRule"/>
</dbReference>
<evidence type="ECO:0000313" key="22">
    <source>
        <dbReference type="Proteomes" id="UP000001549"/>
    </source>
</evidence>
<dbReference type="InterPro" id="IPR039430">
    <property type="entry name" value="Thymidylate_kin-like_dom"/>
</dbReference>
<feature type="compositionally biased region" description="Polar residues" evidence="18">
    <location>
        <begin position="833"/>
        <end position="842"/>
    </location>
</feature>
<dbReference type="Gene3D" id="1.20.1250.20">
    <property type="entry name" value="MFS general substrate transporter like domains"/>
    <property type="match status" value="1"/>
</dbReference>
<feature type="transmembrane region" description="Helical" evidence="19">
    <location>
        <begin position="69"/>
        <end position="91"/>
    </location>
</feature>
<keyword evidence="5" id="KW-0813">Transport</keyword>
<feature type="region of interest" description="Disordered" evidence="18">
    <location>
        <begin position="768"/>
        <end position="917"/>
    </location>
</feature>
<accession>F8AYM3</accession>
<dbReference type="STRING" id="656024.FsymDg_4341"/>
<dbReference type="HOGENOM" id="CLU_008049_2_1_11"/>
<dbReference type="SUPFAM" id="SSF103473">
    <property type="entry name" value="MFS general substrate transporter"/>
    <property type="match status" value="1"/>
</dbReference>
<keyword evidence="9 17" id="KW-0545">Nucleotide biosynthesis</keyword>
<feature type="compositionally biased region" description="Basic and acidic residues" evidence="18">
    <location>
        <begin position="865"/>
        <end position="880"/>
    </location>
</feature>
<dbReference type="RefSeq" id="WP_013875454.1">
    <property type="nucleotide sequence ID" value="NC_015656.1"/>
</dbReference>
<feature type="binding site" evidence="17">
    <location>
        <begin position="515"/>
        <end position="522"/>
    </location>
    <ligand>
        <name>ATP</name>
        <dbReference type="ChEBI" id="CHEBI:30616"/>
    </ligand>
</feature>
<dbReference type="AlphaFoldDB" id="F8AYM3"/>
<keyword evidence="12 17" id="KW-0067">ATP-binding</keyword>
<feature type="transmembrane region" description="Helical" evidence="19">
    <location>
        <begin position="322"/>
        <end position="342"/>
    </location>
</feature>
<dbReference type="InterPro" id="IPR010290">
    <property type="entry name" value="TM_effector"/>
</dbReference>
<evidence type="ECO:0000256" key="3">
    <source>
        <dbReference type="ARBA" id="ARBA00012980"/>
    </source>
</evidence>
<dbReference type="InterPro" id="IPR018094">
    <property type="entry name" value="Thymidylate_kinase"/>
</dbReference>
<feature type="compositionally biased region" description="Basic and acidic residues" evidence="18">
    <location>
        <begin position="659"/>
        <end position="687"/>
    </location>
</feature>
<comment type="function">
    <text evidence="16 17">Phosphorylation of dTMP to form dTDP in both de novo and salvage pathways of dTTP synthesis.</text>
</comment>
<evidence type="ECO:0000256" key="8">
    <source>
        <dbReference type="ARBA" id="ARBA00022692"/>
    </source>
</evidence>
<evidence type="ECO:0000259" key="20">
    <source>
        <dbReference type="Pfam" id="PF02223"/>
    </source>
</evidence>
<feature type="compositionally biased region" description="Low complexity" evidence="18">
    <location>
        <begin position="715"/>
        <end position="732"/>
    </location>
</feature>
<feature type="compositionally biased region" description="Low complexity" evidence="18">
    <location>
        <begin position="35"/>
        <end position="47"/>
    </location>
</feature>
<keyword evidence="13 19" id="KW-1133">Transmembrane helix</keyword>
<dbReference type="EMBL" id="CP002801">
    <property type="protein sequence ID" value="AEH11594.1"/>
    <property type="molecule type" value="Genomic_DNA"/>
</dbReference>
<dbReference type="GO" id="GO:0004798">
    <property type="term" value="F:dTMP kinase activity"/>
    <property type="evidence" value="ECO:0007669"/>
    <property type="project" value="UniProtKB-UniRule"/>
</dbReference>
<dbReference type="PROSITE" id="PS01331">
    <property type="entry name" value="THYMIDYLATE_KINASE"/>
    <property type="match status" value="1"/>
</dbReference>
<keyword evidence="11 17" id="KW-0418">Kinase</keyword>
<dbReference type="eggNOG" id="COG0125">
    <property type="taxonomic scope" value="Bacteria"/>
</dbReference>
<feature type="region of interest" description="Disordered" evidence="18">
    <location>
        <begin position="650"/>
        <end position="732"/>
    </location>
</feature>
<dbReference type="PANTHER" id="PTHR43266:SF2">
    <property type="entry name" value="MAJOR FACILITATOR SUPERFAMILY (MFS) PROFILE DOMAIN-CONTAINING PROTEIN"/>
    <property type="match status" value="1"/>
</dbReference>
<evidence type="ECO:0000256" key="19">
    <source>
        <dbReference type="SAM" id="Phobius"/>
    </source>
</evidence>
<dbReference type="SUPFAM" id="SSF52540">
    <property type="entry name" value="P-loop containing nucleoside triphosphate hydrolases"/>
    <property type="match status" value="2"/>
</dbReference>
<dbReference type="FunFam" id="3.40.50.300:FF:000225">
    <property type="entry name" value="Thymidylate kinase"/>
    <property type="match status" value="1"/>
</dbReference>
<evidence type="ECO:0000256" key="9">
    <source>
        <dbReference type="ARBA" id="ARBA00022727"/>
    </source>
</evidence>
<dbReference type="Pfam" id="PF02223">
    <property type="entry name" value="Thymidylate_kin"/>
    <property type="match status" value="1"/>
</dbReference>
<evidence type="ECO:0000256" key="14">
    <source>
        <dbReference type="ARBA" id="ARBA00023136"/>
    </source>
</evidence>
<evidence type="ECO:0000313" key="21">
    <source>
        <dbReference type="EMBL" id="AEH11594.1"/>
    </source>
</evidence>
<feature type="compositionally biased region" description="Basic and acidic residues" evidence="18">
    <location>
        <begin position="1"/>
        <end position="10"/>
    </location>
</feature>
<dbReference type="EC" id="2.7.4.9" evidence="3 17"/>
<dbReference type="Pfam" id="PF05977">
    <property type="entry name" value="MFS_3"/>
    <property type="match status" value="1"/>
</dbReference>
<dbReference type="InterPro" id="IPR036259">
    <property type="entry name" value="MFS_trans_sf"/>
</dbReference>
<dbReference type="Proteomes" id="UP000001549">
    <property type="component" value="Chromosome"/>
</dbReference>
<feature type="transmembrane region" description="Helical" evidence="19">
    <location>
        <begin position="103"/>
        <end position="127"/>
    </location>
</feature>
<evidence type="ECO:0000256" key="4">
    <source>
        <dbReference type="ARBA" id="ARBA00017144"/>
    </source>
</evidence>
<comment type="subcellular location">
    <subcellularLocation>
        <location evidence="1">Cell membrane</location>
        <topology evidence="1">Multi-pass membrane protein</topology>
    </subcellularLocation>
</comment>
<feature type="transmembrane region" description="Helical" evidence="19">
    <location>
        <begin position="378"/>
        <end position="400"/>
    </location>
</feature>